<accession>A0A563VZ46</accession>
<name>A0A563VZ46_9CYAN</name>
<dbReference type="Proteomes" id="UP000320055">
    <property type="component" value="Unassembled WGS sequence"/>
</dbReference>
<gene>
    <name evidence="1" type="ORF">H1P_4840002</name>
</gene>
<protein>
    <submittedName>
        <fullName evidence="1">Uncharacterized protein</fullName>
    </submittedName>
</protein>
<sequence>MMCVSLLEMGIKLISLFLTEEDTKRSLVSLSKESPRPRFTLAIACLGVDPFQFMIVSFYVNSTTQQSQNCF</sequence>
<keyword evidence="2" id="KW-1185">Reference proteome</keyword>
<reference evidence="1 2" key="1">
    <citation type="submission" date="2019-01" db="EMBL/GenBank/DDBJ databases">
        <authorList>
            <person name="Brito A."/>
        </authorList>
    </citation>
    <scope>NUCLEOTIDE SEQUENCE [LARGE SCALE GENOMIC DNA]</scope>
    <source>
        <strain evidence="1">1</strain>
    </source>
</reference>
<proteinExistence type="predicted"/>
<organism evidence="1 2">
    <name type="scientific">Hyella patelloides LEGE 07179</name>
    <dbReference type="NCBI Taxonomy" id="945734"/>
    <lineage>
        <taxon>Bacteria</taxon>
        <taxon>Bacillati</taxon>
        <taxon>Cyanobacteriota</taxon>
        <taxon>Cyanophyceae</taxon>
        <taxon>Pleurocapsales</taxon>
        <taxon>Hyellaceae</taxon>
        <taxon>Hyella</taxon>
    </lineage>
</organism>
<evidence type="ECO:0000313" key="2">
    <source>
        <dbReference type="Proteomes" id="UP000320055"/>
    </source>
</evidence>
<dbReference type="AlphaFoldDB" id="A0A563VZ46"/>
<dbReference type="EMBL" id="CAACVJ010000428">
    <property type="protein sequence ID" value="VEP16696.1"/>
    <property type="molecule type" value="Genomic_DNA"/>
</dbReference>
<evidence type="ECO:0000313" key="1">
    <source>
        <dbReference type="EMBL" id="VEP16696.1"/>
    </source>
</evidence>